<dbReference type="WBParaSite" id="L893_g13015.t1">
    <property type="protein sequence ID" value="L893_g13015.t1"/>
    <property type="gene ID" value="L893_g13015"/>
</dbReference>
<proteinExistence type="predicted"/>
<evidence type="ECO:0000313" key="1">
    <source>
        <dbReference type="Proteomes" id="UP000095287"/>
    </source>
</evidence>
<sequence>MVVRRVEAQTTIHPAMSTYCKGVNNSHQESCMRAIAVSRVGPPRKHGQRRCGFQHSVGLHRHHRRTVSCGHV</sequence>
<organism evidence="1 2">
    <name type="scientific">Steinernema glaseri</name>
    <dbReference type="NCBI Taxonomy" id="37863"/>
    <lineage>
        <taxon>Eukaryota</taxon>
        <taxon>Metazoa</taxon>
        <taxon>Ecdysozoa</taxon>
        <taxon>Nematoda</taxon>
        <taxon>Chromadorea</taxon>
        <taxon>Rhabditida</taxon>
        <taxon>Tylenchina</taxon>
        <taxon>Panagrolaimomorpha</taxon>
        <taxon>Strongyloidoidea</taxon>
        <taxon>Steinernematidae</taxon>
        <taxon>Steinernema</taxon>
    </lineage>
</organism>
<keyword evidence="1" id="KW-1185">Reference proteome</keyword>
<name>A0A1I7Y5Z8_9BILA</name>
<evidence type="ECO:0000313" key="2">
    <source>
        <dbReference type="WBParaSite" id="L893_g13015.t1"/>
    </source>
</evidence>
<accession>A0A1I7Y5Z8</accession>
<reference evidence="2" key="1">
    <citation type="submission" date="2016-11" db="UniProtKB">
        <authorList>
            <consortium name="WormBaseParasite"/>
        </authorList>
    </citation>
    <scope>IDENTIFICATION</scope>
</reference>
<dbReference type="AlphaFoldDB" id="A0A1I7Y5Z8"/>
<protein>
    <submittedName>
        <fullName evidence="2">Uncharacterized protein</fullName>
    </submittedName>
</protein>
<dbReference type="Proteomes" id="UP000095287">
    <property type="component" value="Unplaced"/>
</dbReference>